<dbReference type="Proteomes" id="UP000203589">
    <property type="component" value="Chromosome"/>
</dbReference>
<dbReference type="InterPro" id="IPR032675">
    <property type="entry name" value="LRR_dom_sf"/>
</dbReference>
<proteinExistence type="predicted"/>
<dbReference type="RefSeq" id="WP_094034120.1">
    <property type="nucleotide sequence ID" value="NZ_CP022540.1"/>
</dbReference>
<accession>A0A222E159</accession>
<gene>
    <name evidence="3" type="primary">inlA</name>
    <name evidence="3" type="ORF">ANTHELSMS3_01246</name>
</gene>
<evidence type="ECO:0000256" key="2">
    <source>
        <dbReference type="ARBA" id="ARBA00022737"/>
    </source>
</evidence>
<evidence type="ECO:0000313" key="3">
    <source>
        <dbReference type="EMBL" id="ASP19957.1"/>
    </source>
</evidence>
<dbReference type="InterPro" id="IPR025875">
    <property type="entry name" value="Leu-rich_rpt_4"/>
</dbReference>
<organism evidence="3 4">
    <name type="scientific">Antarctobacter heliothermus</name>
    <dbReference type="NCBI Taxonomy" id="74033"/>
    <lineage>
        <taxon>Bacteria</taxon>
        <taxon>Pseudomonadati</taxon>
        <taxon>Pseudomonadota</taxon>
        <taxon>Alphaproteobacteria</taxon>
        <taxon>Rhodobacterales</taxon>
        <taxon>Roseobacteraceae</taxon>
        <taxon>Antarctobacter</taxon>
    </lineage>
</organism>
<keyword evidence="2" id="KW-0677">Repeat</keyword>
<protein>
    <submittedName>
        <fullName evidence="3">Internalin-A</fullName>
    </submittedName>
</protein>
<dbReference type="OrthoDB" id="7822513at2"/>
<name>A0A222E159_9RHOB</name>
<dbReference type="Pfam" id="PF12799">
    <property type="entry name" value="LRR_4"/>
    <property type="match status" value="1"/>
</dbReference>
<dbReference type="Gene3D" id="3.80.10.10">
    <property type="entry name" value="Ribonuclease Inhibitor"/>
    <property type="match status" value="1"/>
</dbReference>
<dbReference type="PANTHER" id="PTHR18849">
    <property type="entry name" value="LEUCINE RICH REPEAT PROTEIN"/>
    <property type="match status" value="1"/>
</dbReference>
<keyword evidence="1" id="KW-0433">Leucine-rich repeat</keyword>
<dbReference type="PANTHER" id="PTHR18849:SF0">
    <property type="entry name" value="CILIA- AND FLAGELLA-ASSOCIATED PROTEIN 410-RELATED"/>
    <property type="match status" value="1"/>
</dbReference>
<keyword evidence="4" id="KW-1185">Reference proteome</keyword>
<sequence length="242" mass="26127">MAQGDNKAALDSEVRDMILSVKMNRRDGISFLYMESSTALRQLPAQIGRLDWMVWLDLEGTQVSDLSPLTPLTRLEKLDLRGTPVRDLSPIAGMTALRHLFLEGSGVADLSALSGMTRLRELWLDHTGVTDLSPLKDCIGLRQLSLRGTEVSDLSPLAGLPDLAVLDITGTQVGDLTPLLRLPAFCEGDGEVGISFENTPAVARSKALARIATDEEDPGLRAEDLVDHLTGGAREAGWRGDA</sequence>
<reference evidence="3 4" key="1">
    <citation type="submission" date="2017-07" db="EMBL/GenBank/DDBJ databases">
        <title>Genome Sequence of Antarctobacter heliothermus Strain SMS3 Isolated from a culture of the Diatom Skeletonema marinoi.</title>
        <authorList>
            <person name="Topel M."/>
            <person name="Pinder M.I.M."/>
            <person name="Johansson O.N."/>
            <person name="Kourtchenko O."/>
            <person name="Godhe A."/>
            <person name="Clarke A.K."/>
        </authorList>
    </citation>
    <scope>NUCLEOTIDE SEQUENCE [LARGE SCALE GENOMIC DNA]</scope>
    <source>
        <strain evidence="3 4">SMS3</strain>
    </source>
</reference>
<dbReference type="KEGG" id="aht:ANTHELSMS3_01246"/>
<evidence type="ECO:0000313" key="4">
    <source>
        <dbReference type="Proteomes" id="UP000203589"/>
    </source>
</evidence>
<dbReference type="AlphaFoldDB" id="A0A222E159"/>
<evidence type="ECO:0000256" key="1">
    <source>
        <dbReference type="ARBA" id="ARBA00022614"/>
    </source>
</evidence>
<dbReference type="SUPFAM" id="SSF52058">
    <property type="entry name" value="L domain-like"/>
    <property type="match status" value="1"/>
</dbReference>
<dbReference type="EMBL" id="CP022540">
    <property type="protein sequence ID" value="ASP19957.1"/>
    <property type="molecule type" value="Genomic_DNA"/>
</dbReference>